<proteinExistence type="predicted"/>
<protein>
    <submittedName>
        <fullName evidence="1">Uncharacterized protein</fullName>
    </submittedName>
</protein>
<accession>A0A9P6AUY7</accession>
<dbReference type="EMBL" id="MU128986">
    <property type="protein sequence ID" value="KAF9512442.1"/>
    <property type="molecule type" value="Genomic_DNA"/>
</dbReference>
<keyword evidence="2" id="KW-1185">Reference proteome</keyword>
<name>A0A9P6AUY7_9AGAM</name>
<dbReference type="AlphaFoldDB" id="A0A9P6AUY7"/>
<evidence type="ECO:0000313" key="1">
    <source>
        <dbReference type="EMBL" id="KAF9512442.1"/>
    </source>
</evidence>
<gene>
    <name evidence="1" type="ORF">BS47DRAFT_1345359</name>
</gene>
<sequence>MTGFTDKWRMKRKNGDKWKEMGRLLYKRYDLWVALFCGCGTGHTSASISFLMVTTVSYSWYRRAVA</sequence>
<evidence type="ECO:0000313" key="2">
    <source>
        <dbReference type="Proteomes" id="UP000886523"/>
    </source>
</evidence>
<comment type="caution">
    <text evidence="1">The sequence shown here is derived from an EMBL/GenBank/DDBJ whole genome shotgun (WGS) entry which is preliminary data.</text>
</comment>
<reference evidence="1" key="1">
    <citation type="journal article" date="2020" name="Nat. Commun.">
        <title>Large-scale genome sequencing of mycorrhizal fungi provides insights into the early evolution of symbiotic traits.</title>
        <authorList>
            <person name="Miyauchi S."/>
            <person name="Kiss E."/>
            <person name="Kuo A."/>
            <person name="Drula E."/>
            <person name="Kohler A."/>
            <person name="Sanchez-Garcia M."/>
            <person name="Morin E."/>
            <person name="Andreopoulos B."/>
            <person name="Barry K.W."/>
            <person name="Bonito G."/>
            <person name="Buee M."/>
            <person name="Carver A."/>
            <person name="Chen C."/>
            <person name="Cichocki N."/>
            <person name="Clum A."/>
            <person name="Culley D."/>
            <person name="Crous P.W."/>
            <person name="Fauchery L."/>
            <person name="Girlanda M."/>
            <person name="Hayes R.D."/>
            <person name="Keri Z."/>
            <person name="LaButti K."/>
            <person name="Lipzen A."/>
            <person name="Lombard V."/>
            <person name="Magnuson J."/>
            <person name="Maillard F."/>
            <person name="Murat C."/>
            <person name="Nolan M."/>
            <person name="Ohm R.A."/>
            <person name="Pangilinan J."/>
            <person name="Pereira M.F."/>
            <person name="Perotto S."/>
            <person name="Peter M."/>
            <person name="Pfister S."/>
            <person name="Riley R."/>
            <person name="Sitrit Y."/>
            <person name="Stielow J.B."/>
            <person name="Szollosi G."/>
            <person name="Zifcakova L."/>
            <person name="Stursova M."/>
            <person name="Spatafora J.W."/>
            <person name="Tedersoo L."/>
            <person name="Vaario L.M."/>
            <person name="Yamada A."/>
            <person name="Yan M."/>
            <person name="Wang P."/>
            <person name="Xu J."/>
            <person name="Bruns T."/>
            <person name="Baldrian P."/>
            <person name="Vilgalys R."/>
            <person name="Dunand C."/>
            <person name="Henrissat B."/>
            <person name="Grigoriev I.V."/>
            <person name="Hibbett D."/>
            <person name="Nagy L.G."/>
            <person name="Martin F.M."/>
        </authorList>
    </citation>
    <scope>NUCLEOTIDE SEQUENCE</scope>
    <source>
        <strain evidence="1">UP504</strain>
    </source>
</reference>
<dbReference type="Proteomes" id="UP000886523">
    <property type="component" value="Unassembled WGS sequence"/>
</dbReference>
<organism evidence="1 2">
    <name type="scientific">Hydnum rufescens UP504</name>
    <dbReference type="NCBI Taxonomy" id="1448309"/>
    <lineage>
        <taxon>Eukaryota</taxon>
        <taxon>Fungi</taxon>
        <taxon>Dikarya</taxon>
        <taxon>Basidiomycota</taxon>
        <taxon>Agaricomycotina</taxon>
        <taxon>Agaricomycetes</taxon>
        <taxon>Cantharellales</taxon>
        <taxon>Hydnaceae</taxon>
        <taxon>Hydnum</taxon>
    </lineage>
</organism>